<reference evidence="1" key="2">
    <citation type="submission" date="2023-06" db="EMBL/GenBank/DDBJ databases">
        <authorList>
            <consortium name="Lawrence Berkeley National Laboratory"/>
            <person name="Haridas S."/>
            <person name="Hensen N."/>
            <person name="Bonometti L."/>
            <person name="Westerberg I."/>
            <person name="Brannstrom I.O."/>
            <person name="Guillou S."/>
            <person name="Cros-Aarteil S."/>
            <person name="Calhoun S."/>
            <person name="Kuo A."/>
            <person name="Mondo S."/>
            <person name="Pangilinan J."/>
            <person name="Riley R."/>
            <person name="Labutti K."/>
            <person name="Andreopoulos B."/>
            <person name="Lipzen A."/>
            <person name="Chen C."/>
            <person name="Yanf M."/>
            <person name="Daum C."/>
            <person name="Ng V."/>
            <person name="Clum A."/>
            <person name="Steindorff A."/>
            <person name="Ohm R."/>
            <person name="Martin F."/>
            <person name="Silar P."/>
            <person name="Natvig D."/>
            <person name="Lalanne C."/>
            <person name="Gautier V."/>
            <person name="Ament-Velasquez S.L."/>
            <person name="Kruys A."/>
            <person name="Hutchinson M.I."/>
            <person name="Powell A.J."/>
            <person name="Barry K."/>
            <person name="Miller A.N."/>
            <person name="Grigoriev I.V."/>
            <person name="Debuchy R."/>
            <person name="Gladieux P."/>
            <person name="Thoren M.H."/>
            <person name="Johannesson H."/>
        </authorList>
    </citation>
    <scope>NUCLEOTIDE SEQUENCE</scope>
    <source>
        <strain evidence="1">CBS 958.72</strain>
    </source>
</reference>
<name>A0AAE0KL64_9PEZI</name>
<comment type="caution">
    <text evidence="1">The sequence shown here is derived from an EMBL/GenBank/DDBJ whole genome shotgun (WGS) entry which is preliminary data.</text>
</comment>
<sequence length="252" mass="27690">MSSPDEYASASGDGSSDSAATLEETIQTNAIRRLFWSDQLNPSKVCTVAGVLVAQMSPKLDFKAISKIVCFNLGPFATGGLKEGDAGWPADLKPIHRESHDMKLARYHDALTGDACRTLATAGDADDRLRHVRYNVNRIHVHFCDARYGAPELAMLEGRIPLRRPETHAHRPPVYDLSASVEVLEGVRRIDRHTVVYVAEPGAAALLSMPEAMKPAALVWNDVDSADHEAHGMFRMRRCSSIPSCVPFVITW</sequence>
<protein>
    <submittedName>
        <fullName evidence="1">Uncharacterized protein</fullName>
    </submittedName>
</protein>
<keyword evidence="2" id="KW-1185">Reference proteome</keyword>
<dbReference type="EMBL" id="JAULSN010000002">
    <property type="protein sequence ID" value="KAK3378684.1"/>
    <property type="molecule type" value="Genomic_DNA"/>
</dbReference>
<dbReference type="Proteomes" id="UP001287356">
    <property type="component" value="Unassembled WGS sequence"/>
</dbReference>
<gene>
    <name evidence="1" type="ORF">B0T24DRAFT_663029</name>
</gene>
<dbReference type="AlphaFoldDB" id="A0AAE0KL64"/>
<reference evidence="1" key="1">
    <citation type="journal article" date="2023" name="Mol. Phylogenet. Evol.">
        <title>Genome-scale phylogeny and comparative genomics of the fungal order Sordariales.</title>
        <authorList>
            <person name="Hensen N."/>
            <person name="Bonometti L."/>
            <person name="Westerberg I."/>
            <person name="Brannstrom I.O."/>
            <person name="Guillou S."/>
            <person name="Cros-Aarteil S."/>
            <person name="Calhoun S."/>
            <person name="Haridas S."/>
            <person name="Kuo A."/>
            <person name="Mondo S."/>
            <person name="Pangilinan J."/>
            <person name="Riley R."/>
            <person name="LaButti K."/>
            <person name="Andreopoulos B."/>
            <person name="Lipzen A."/>
            <person name="Chen C."/>
            <person name="Yan M."/>
            <person name="Daum C."/>
            <person name="Ng V."/>
            <person name="Clum A."/>
            <person name="Steindorff A."/>
            <person name="Ohm R.A."/>
            <person name="Martin F."/>
            <person name="Silar P."/>
            <person name="Natvig D.O."/>
            <person name="Lalanne C."/>
            <person name="Gautier V."/>
            <person name="Ament-Velasquez S.L."/>
            <person name="Kruys A."/>
            <person name="Hutchinson M.I."/>
            <person name="Powell A.J."/>
            <person name="Barry K."/>
            <person name="Miller A.N."/>
            <person name="Grigoriev I.V."/>
            <person name="Debuchy R."/>
            <person name="Gladieux P."/>
            <person name="Hiltunen Thoren M."/>
            <person name="Johannesson H."/>
        </authorList>
    </citation>
    <scope>NUCLEOTIDE SEQUENCE</scope>
    <source>
        <strain evidence="1">CBS 958.72</strain>
    </source>
</reference>
<proteinExistence type="predicted"/>
<organism evidence="1 2">
    <name type="scientific">Lasiosphaeria ovina</name>
    <dbReference type="NCBI Taxonomy" id="92902"/>
    <lineage>
        <taxon>Eukaryota</taxon>
        <taxon>Fungi</taxon>
        <taxon>Dikarya</taxon>
        <taxon>Ascomycota</taxon>
        <taxon>Pezizomycotina</taxon>
        <taxon>Sordariomycetes</taxon>
        <taxon>Sordariomycetidae</taxon>
        <taxon>Sordariales</taxon>
        <taxon>Lasiosphaeriaceae</taxon>
        <taxon>Lasiosphaeria</taxon>
    </lineage>
</organism>
<evidence type="ECO:0000313" key="1">
    <source>
        <dbReference type="EMBL" id="KAK3378684.1"/>
    </source>
</evidence>
<accession>A0AAE0KL64</accession>
<evidence type="ECO:0000313" key="2">
    <source>
        <dbReference type="Proteomes" id="UP001287356"/>
    </source>
</evidence>